<dbReference type="InterPro" id="IPR002508">
    <property type="entry name" value="MurNAc-LAA_cat"/>
</dbReference>
<sequence>MKKLFLATFLLSSLLVLSAGATSHLSGKIIALDAGHGNEETGAVNQRYGVIEAEVNWDVVVALESKLKANGAQVVIAERLSTRRDRVADAVEKCAQLDVNGDGVADNRKCDVLVSIHHNGNTDPEHDGTLVIYNEKKDIPLAEKLHDALLPLTGKDEGYLHGGYGMTVYKNLVSAITEAYYITNDAQAERYLFDLNADGVSNLVIEEADAQLQGLSDYFAGQSDGGSCSPGQAKQGKC</sequence>
<name>A0A0G1L5J2_9BACT</name>
<feature type="chain" id="PRO_5002538283" evidence="2">
    <location>
        <begin position="22"/>
        <end position="238"/>
    </location>
</feature>
<dbReference type="PANTHER" id="PTHR30404">
    <property type="entry name" value="N-ACETYLMURAMOYL-L-ALANINE AMIDASE"/>
    <property type="match status" value="1"/>
</dbReference>
<dbReference type="SUPFAM" id="SSF53187">
    <property type="entry name" value="Zn-dependent exopeptidases"/>
    <property type="match status" value="1"/>
</dbReference>
<dbReference type="Gene3D" id="3.40.630.40">
    <property type="entry name" value="Zn-dependent exopeptidases"/>
    <property type="match status" value="1"/>
</dbReference>
<dbReference type="Pfam" id="PF01520">
    <property type="entry name" value="Amidase_3"/>
    <property type="match status" value="1"/>
</dbReference>
<keyword evidence="2" id="KW-0732">Signal</keyword>
<evidence type="ECO:0000256" key="2">
    <source>
        <dbReference type="SAM" id="SignalP"/>
    </source>
</evidence>
<feature type="signal peptide" evidence="2">
    <location>
        <begin position="1"/>
        <end position="21"/>
    </location>
</feature>
<dbReference type="GO" id="GO:0008745">
    <property type="term" value="F:N-acetylmuramoyl-L-alanine amidase activity"/>
    <property type="evidence" value="ECO:0007669"/>
    <property type="project" value="InterPro"/>
</dbReference>
<evidence type="ECO:0000259" key="3">
    <source>
        <dbReference type="Pfam" id="PF01520"/>
    </source>
</evidence>
<feature type="domain" description="MurNAc-LAA" evidence="3">
    <location>
        <begin position="30"/>
        <end position="190"/>
    </location>
</feature>
<dbReference type="CDD" id="cd02696">
    <property type="entry name" value="MurNAc-LAA"/>
    <property type="match status" value="1"/>
</dbReference>
<dbReference type="InterPro" id="IPR050695">
    <property type="entry name" value="N-acetylmuramoyl_amidase_3"/>
</dbReference>
<proteinExistence type="predicted"/>
<reference evidence="4 5" key="1">
    <citation type="journal article" date="2015" name="Nature">
        <title>rRNA introns, odd ribosomes, and small enigmatic genomes across a large radiation of phyla.</title>
        <authorList>
            <person name="Brown C.T."/>
            <person name="Hug L.A."/>
            <person name="Thomas B.C."/>
            <person name="Sharon I."/>
            <person name="Castelle C.J."/>
            <person name="Singh A."/>
            <person name="Wilkins M.J."/>
            <person name="Williams K.H."/>
            <person name="Banfield J.F."/>
        </authorList>
    </citation>
    <scope>NUCLEOTIDE SEQUENCE [LARGE SCALE GENOMIC DNA]</scope>
</reference>
<protein>
    <submittedName>
        <fullName evidence="4">N-acetylmuramoyl-L-alanine amidase</fullName>
    </submittedName>
</protein>
<accession>A0A0G1L5J2</accession>
<organism evidence="4 5">
    <name type="scientific">Candidatus Giovannonibacteria bacterium GW2011_GWA2_44_26</name>
    <dbReference type="NCBI Taxonomy" id="1618648"/>
    <lineage>
        <taxon>Bacteria</taxon>
        <taxon>Candidatus Giovannoniibacteriota</taxon>
    </lineage>
</organism>
<evidence type="ECO:0000313" key="5">
    <source>
        <dbReference type="Proteomes" id="UP000033945"/>
    </source>
</evidence>
<keyword evidence="1" id="KW-0378">Hydrolase</keyword>
<dbReference type="GO" id="GO:0030288">
    <property type="term" value="C:outer membrane-bounded periplasmic space"/>
    <property type="evidence" value="ECO:0007669"/>
    <property type="project" value="TreeGrafter"/>
</dbReference>
<dbReference type="PANTHER" id="PTHR30404:SF0">
    <property type="entry name" value="N-ACETYLMURAMOYL-L-ALANINE AMIDASE AMIC"/>
    <property type="match status" value="1"/>
</dbReference>
<gene>
    <name evidence="4" type="ORF">UW55_C0001G0170</name>
</gene>
<dbReference type="Proteomes" id="UP000033945">
    <property type="component" value="Unassembled WGS sequence"/>
</dbReference>
<evidence type="ECO:0000313" key="4">
    <source>
        <dbReference type="EMBL" id="KKT63877.1"/>
    </source>
</evidence>
<dbReference type="EMBL" id="LCIT01000001">
    <property type="protein sequence ID" value="KKT63877.1"/>
    <property type="molecule type" value="Genomic_DNA"/>
</dbReference>
<dbReference type="GO" id="GO:0009253">
    <property type="term" value="P:peptidoglycan catabolic process"/>
    <property type="evidence" value="ECO:0007669"/>
    <property type="project" value="InterPro"/>
</dbReference>
<dbReference type="AlphaFoldDB" id="A0A0G1L5J2"/>
<comment type="caution">
    <text evidence="4">The sequence shown here is derived from an EMBL/GenBank/DDBJ whole genome shotgun (WGS) entry which is preliminary data.</text>
</comment>
<evidence type="ECO:0000256" key="1">
    <source>
        <dbReference type="ARBA" id="ARBA00022801"/>
    </source>
</evidence>